<proteinExistence type="predicted"/>
<feature type="compositionally biased region" description="Polar residues" evidence="1">
    <location>
        <begin position="156"/>
        <end position="176"/>
    </location>
</feature>
<dbReference type="AlphaFoldDB" id="A0A7G2C736"/>
<gene>
    <name evidence="2" type="ORF">ADEAN_000274000</name>
</gene>
<dbReference type="Gene3D" id="3.30.40.10">
    <property type="entry name" value="Zinc/RING finger domain, C3HC4 (zinc finger)"/>
    <property type="match status" value="1"/>
</dbReference>
<evidence type="ECO:0000256" key="1">
    <source>
        <dbReference type="SAM" id="MobiDB-lite"/>
    </source>
</evidence>
<evidence type="ECO:0000313" key="2">
    <source>
        <dbReference type="EMBL" id="CAD2215285.1"/>
    </source>
</evidence>
<accession>A0A7G2C736</accession>
<protein>
    <submittedName>
        <fullName evidence="2">Uncharacterized protein</fullName>
    </submittedName>
</protein>
<name>A0A7G2C736_9TRYP</name>
<reference evidence="2 3" key="1">
    <citation type="submission" date="2020-08" db="EMBL/GenBank/DDBJ databases">
        <authorList>
            <person name="Newling K."/>
            <person name="Davey J."/>
            <person name="Forrester S."/>
        </authorList>
    </citation>
    <scope>NUCLEOTIDE SEQUENCE [LARGE SCALE GENOMIC DNA]</scope>
    <source>
        <strain evidence="3">Crithidia deanei Carvalho (ATCC PRA-265)</strain>
    </source>
</reference>
<evidence type="ECO:0000313" key="3">
    <source>
        <dbReference type="Proteomes" id="UP000515908"/>
    </source>
</evidence>
<dbReference type="OrthoDB" id="272674at2759"/>
<dbReference type="VEuPathDB" id="TriTrypDB:ADEAN_000274000"/>
<feature type="region of interest" description="Disordered" evidence="1">
    <location>
        <begin position="148"/>
        <end position="182"/>
    </location>
</feature>
<dbReference type="Proteomes" id="UP000515908">
    <property type="component" value="Chromosome 04"/>
</dbReference>
<sequence length="334" mass="37110">MEFMMGAKDGHGATLQVPAAERIPKFDLEFMVISKSDHHSPLLTIPLYLRSQFISGKVLREKCLAEYARHAGAKEVSPSSYHYAQLDYPQYTYQGMLQFISCEDVNECLFDVREDLMKREHLVVFTENDTLKRIAVDRAAAVADLTPGRGNRKQARNSTATAGSASMRHSITSPHLHSTRSSKRIRPELTFDNVSSSVGTSDVKDVNSLIENGTICVDAEVEPYLCRGCLAFPTAILTMSCCGAVICSDCAPTPPTVQMSNSKDRMCPLCGEEPLEAPQTHPESDQEVLKIVKELKVLYLPDVRSIRRRHERNSLEYVGSVPISPYSLRNASVL</sequence>
<dbReference type="EMBL" id="LR877148">
    <property type="protein sequence ID" value="CAD2215285.1"/>
    <property type="molecule type" value="Genomic_DNA"/>
</dbReference>
<keyword evidence="3" id="KW-1185">Reference proteome</keyword>
<dbReference type="InterPro" id="IPR013083">
    <property type="entry name" value="Znf_RING/FYVE/PHD"/>
</dbReference>
<organism evidence="2 3">
    <name type="scientific">Angomonas deanei</name>
    <dbReference type="NCBI Taxonomy" id="59799"/>
    <lineage>
        <taxon>Eukaryota</taxon>
        <taxon>Discoba</taxon>
        <taxon>Euglenozoa</taxon>
        <taxon>Kinetoplastea</taxon>
        <taxon>Metakinetoplastina</taxon>
        <taxon>Trypanosomatida</taxon>
        <taxon>Trypanosomatidae</taxon>
        <taxon>Strigomonadinae</taxon>
        <taxon>Angomonas</taxon>
    </lineage>
</organism>